<name>A0A2U8W3X3_9HYPH</name>
<dbReference type="KEGG" id="mets:DK389_09815"/>
<proteinExistence type="predicted"/>
<protein>
    <submittedName>
        <fullName evidence="1">Uncharacterized protein</fullName>
    </submittedName>
</protein>
<evidence type="ECO:0000313" key="2">
    <source>
        <dbReference type="Proteomes" id="UP000245926"/>
    </source>
</evidence>
<sequence>MARRLGRTFRWEGAIDGTEGSHNWTDGDHYLPSGAHHIWDLADVAHKAANKAIDQMTLADYRRGVARLRGTL</sequence>
<dbReference type="AlphaFoldDB" id="A0A2U8W3X3"/>
<reference evidence="2" key="1">
    <citation type="submission" date="2018-05" db="EMBL/GenBank/DDBJ databases">
        <title>Complete Genome Sequence of Methylobacterium sp. 17SD2-17.</title>
        <authorList>
            <person name="Srinivasan S."/>
        </authorList>
    </citation>
    <scope>NUCLEOTIDE SEQUENCE [LARGE SCALE GENOMIC DNA]</scope>
    <source>
        <strain evidence="2">17SD2-17</strain>
    </source>
</reference>
<dbReference type="Proteomes" id="UP000245926">
    <property type="component" value="Chromosome"/>
</dbReference>
<accession>A0A2U8W3X3</accession>
<organism evidence="1 2">
    <name type="scientific">Methylobacterium durans</name>
    <dbReference type="NCBI Taxonomy" id="2202825"/>
    <lineage>
        <taxon>Bacteria</taxon>
        <taxon>Pseudomonadati</taxon>
        <taxon>Pseudomonadota</taxon>
        <taxon>Alphaproteobacteria</taxon>
        <taxon>Hyphomicrobiales</taxon>
        <taxon>Methylobacteriaceae</taxon>
        <taxon>Methylobacterium</taxon>
    </lineage>
</organism>
<gene>
    <name evidence="1" type="ORF">DK389_09815</name>
</gene>
<dbReference type="EMBL" id="CP029550">
    <property type="protein sequence ID" value="AWN40769.1"/>
    <property type="molecule type" value="Genomic_DNA"/>
</dbReference>
<evidence type="ECO:0000313" key="1">
    <source>
        <dbReference type="EMBL" id="AWN40769.1"/>
    </source>
</evidence>
<keyword evidence="2" id="KW-1185">Reference proteome</keyword>